<dbReference type="PANTHER" id="PTHR37301">
    <property type="entry name" value="DNA-BINDING PROTEIN-RELATED"/>
    <property type="match status" value="1"/>
</dbReference>
<comment type="caution">
    <text evidence="2">The sequence shown here is derived from an EMBL/GenBank/DDBJ whole genome shotgun (WGS) entry which is preliminary data.</text>
</comment>
<feature type="domain" description="HTH cro/C1-type" evidence="1">
    <location>
        <begin position="6"/>
        <end position="61"/>
    </location>
</feature>
<dbReference type="PANTHER" id="PTHR37301:SF1">
    <property type="entry name" value="DNA-BINDING PROTEIN"/>
    <property type="match status" value="1"/>
</dbReference>
<reference evidence="2 3" key="1">
    <citation type="submission" date="2024-03" db="EMBL/GenBank/DDBJ databases">
        <title>Mouse gut bacterial collection (mGBC) of GemPharmatech.</title>
        <authorList>
            <person name="He Y."/>
            <person name="Dong L."/>
            <person name="Wu D."/>
            <person name="Gao X."/>
            <person name="Lin Z."/>
        </authorList>
    </citation>
    <scope>NUCLEOTIDE SEQUENCE [LARGE SCALE GENOMIC DNA]</scope>
    <source>
        <strain evidence="2 3">61-15</strain>
    </source>
</reference>
<dbReference type="PROSITE" id="PS50943">
    <property type="entry name" value="HTH_CROC1"/>
    <property type="match status" value="1"/>
</dbReference>
<dbReference type="EMBL" id="JBCLSH010000044">
    <property type="protein sequence ID" value="MEY8444383.1"/>
    <property type="molecule type" value="Genomic_DNA"/>
</dbReference>
<accession>A0ABV4D6L7</accession>
<dbReference type="Gene3D" id="1.10.260.40">
    <property type="entry name" value="lambda repressor-like DNA-binding domains"/>
    <property type="match status" value="1"/>
</dbReference>
<evidence type="ECO:0000313" key="2">
    <source>
        <dbReference type="EMBL" id="MEY8444383.1"/>
    </source>
</evidence>
<organism evidence="2 3">
    <name type="scientific">Lactococcus ileimucosae</name>
    <dbReference type="NCBI Taxonomy" id="2941329"/>
    <lineage>
        <taxon>Bacteria</taxon>
        <taxon>Bacillati</taxon>
        <taxon>Bacillota</taxon>
        <taxon>Bacilli</taxon>
        <taxon>Lactobacillales</taxon>
        <taxon>Streptococcaceae</taxon>
        <taxon>Lactococcus</taxon>
    </lineage>
</organism>
<dbReference type="SMART" id="SM00530">
    <property type="entry name" value="HTH_XRE"/>
    <property type="match status" value="1"/>
</dbReference>
<proteinExistence type="predicted"/>
<dbReference type="SUPFAM" id="SSF47413">
    <property type="entry name" value="lambda repressor-like DNA-binding domains"/>
    <property type="match status" value="1"/>
</dbReference>
<dbReference type="CDD" id="cd00093">
    <property type="entry name" value="HTH_XRE"/>
    <property type="match status" value="1"/>
</dbReference>
<dbReference type="InterPro" id="IPR010982">
    <property type="entry name" value="Lambda_DNA-bd_dom_sf"/>
</dbReference>
<dbReference type="InterPro" id="IPR001387">
    <property type="entry name" value="Cro/C1-type_HTH"/>
</dbReference>
<protein>
    <submittedName>
        <fullName evidence="2">Helix-turn-helix transcriptional regulator</fullName>
    </submittedName>
</protein>
<gene>
    <name evidence="2" type="ORF">AALA52_09100</name>
</gene>
<name>A0ABV4D6L7_9LACT</name>
<dbReference type="RefSeq" id="WP_369948782.1">
    <property type="nucleotide sequence ID" value="NZ_JBCLSH010000044.1"/>
</dbReference>
<sequence length="223" mass="25570">MIINRLAILLAERNMKAKLLSVQTGIAQSTLTRITSNSSAQIDFDTLNKICNQLKITPNDFFDYTPYDFKVSLVRDDEKKIQEEVSIFVEVLRYGISVAIVEYSGTVVVKKVSIPDNGGKYFEDTMTSLYFSNEQENFLGTLNKAVDNDEFMNVSIPIKQAIFQKVKEEIADFSLDYFHEEAQNEINETVPLLDSQSEVNKFINSIEKQYRSRMNTNLSFYGF</sequence>
<evidence type="ECO:0000313" key="3">
    <source>
        <dbReference type="Proteomes" id="UP001565283"/>
    </source>
</evidence>
<keyword evidence="3" id="KW-1185">Reference proteome</keyword>
<dbReference type="Pfam" id="PF13443">
    <property type="entry name" value="HTH_26"/>
    <property type="match status" value="1"/>
</dbReference>
<dbReference type="Proteomes" id="UP001565283">
    <property type="component" value="Unassembled WGS sequence"/>
</dbReference>
<evidence type="ECO:0000259" key="1">
    <source>
        <dbReference type="PROSITE" id="PS50943"/>
    </source>
</evidence>